<comment type="caution">
    <text evidence="1">The sequence shown here is derived from an EMBL/GenBank/DDBJ whole genome shotgun (WGS) entry which is preliminary data.</text>
</comment>
<dbReference type="Proteomes" id="UP001152888">
    <property type="component" value="Unassembled WGS sequence"/>
</dbReference>
<organism evidence="1 2">
    <name type="scientific">Acanthoscelides obtectus</name>
    <name type="common">Bean weevil</name>
    <name type="synonym">Bruchus obtectus</name>
    <dbReference type="NCBI Taxonomy" id="200917"/>
    <lineage>
        <taxon>Eukaryota</taxon>
        <taxon>Metazoa</taxon>
        <taxon>Ecdysozoa</taxon>
        <taxon>Arthropoda</taxon>
        <taxon>Hexapoda</taxon>
        <taxon>Insecta</taxon>
        <taxon>Pterygota</taxon>
        <taxon>Neoptera</taxon>
        <taxon>Endopterygota</taxon>
        <taxon>Coleoptera</taxon>
        <taxon>Polyphaga</taxon>
        <taxon>Cucujiformia</taxon>
        <taxon>Chrysomeloidea</taxon>
        <taxon>Chrysomelidae</taxon>
        <taxon>Bruchinae</taxon>
        <taxon>Bruchini</taxon>
        <taxon>Acanthoscelides</taxon>
    </lineage>
</organism>
<protein>
    <submittedName>
        <fullName evidence="1">Uncharacterized protein</fullName>
    </submittedName>
</protein>
<dbReference type="AlphaFoldDB" id="A0A9P0PNY6"/>
<evidence type="ECO:0000313" key="2">
    <source>
        <dbReference type="Proteomes" id="UP001152888"/>
    </source>
</evidence>
<dbReference type="EMBL" id="CAKOFQ010007170">
    <property type="protein sequence ID" value="CAH1993359.1"/>
    <property type="molecule type" value="Genomic_DNA"/>
</dbReference>
<gene>
    <name evidence="1" type="ORF">ACAOBT_LOCUS21467</name>
</gene>
<dbReference type="OrthoDB" id="6772076at2759"/>
<name>A0A9P0PNY6_ACAOB</name>
<keyword evidence="2" id="KW-1185">Reference proteome</keyword>
<proteinExistence type="predicted"/>
<sequence>MELYRFYTNDWCKRNDSKSLSIAAFNNSFDDFNLALFSPKKDECDTCVGYKTSNIDEATYQEHQKKKEEA</sequence>
<evidence type="ECO:0000313" key="1">
    <source>
        <dbReference type="EMBL" id="CAH1993359.1"/>
    </source>
</evidence>
<accession>A0A9P0PNY6</accession>
<reference evidence="1" key="1">
    <citation type="submission" date="2022-03" db="EMBL/GenBank/DDBJ databases">
        <authorList>
            <person name="Sayadi A."/>
        </authorList>
    </citation>
    <scope>NUCLEOTIDE SEQUENCE</scope>
</reference>